<dbReference type="Proteomes" id="UP000542405">
    <property type="component" value="Unassembled WGS sequence"/>
</dbReference>
<accession>A0A848NQR8</accession>
<dbReference type="RefSeq" id="WP_169537873.1">
    <property type="nucleotide sequence ID" value="NZ_JABBZE010000573.1"/>
</dbReference>
<reference evidence="1 2" key="1">
    <citation type="submission" date="2020-04" db="EMBL/GenBank/DDBJ databases">
        <title>Achromobacter ruhlandii genome sequencing and assembly.</title>
        <authorList>
            <person name="Martins R.C.R."/>
            <person name="Perdigao-Neto L.V."/>
            <person name="Levin A.S.S."/>
            <person name="Costa S.F."/>
        </authorList>
    </citation>
    <scope>NUCLEOTIDE SEQUENCE [LARGE SCALE GENOMIC DNA]</scope>
    <source>
        <strain evidence="1 2">9035ralo</strain>
    </source>
</reference>
<dbReference type="Gene3D" id="6.10.290.10">
    <property type="match status" value="1"/>
</dbReference>
<name>A0A848NQR8_9BURK</name>
<protein>
    <submittedName>
        <fullName evidence="1">Uncharacterized protein</fullName>
    </submittedName>
</protein>
<proteinExistence type="predicted"/>
<feature type="non-terminal residue" evidence="1">
    <location>
        <position position="149"/>
    </location>
</feature>
<organism evidence="1 2">
    <name type="scientific">Achromobacter ruhlandii</name>
    <dbReference type="NCBI Taxonomy" id="72557"/>
    <lineage>
        <taxon>Bacteria</taxon>
        <taxon>Pseudomonadati</taxon>
        <taxon>Pseudomonadota</taxon>
        <taxon>Betaproteobacteria</taxon>
        <taxon>Burkholderiales</taxon>
        <taxon>Alcaligenaceae</taxon>
        <taxon>Achromobacter</taxon>
    </lineage>
</organism>
<evidence type="ECO:0000313" key="1">
    <source>
        <dbReference type="EMBL" id="NMU93250.1"/>
    </source>
</evidence>
<comment type="caution">
    <text evidence="1">The sequence shown here is derived from an EMBL/GenBank/DDBJ whole genome shotgun (WGS) entry which is preliminary data.</text>
</comment>
<evidence type="ECO:0000313" key="2">
    <source>
        <dbReference type="Proteomes" id="UP000542405"/>
    </source>
</evidence>
<gene>
    <name evidence="1" type="ORF">HGQ98_27635</name>
</gene>
<dbReference type="EMBL" id="JABBZE010000573">
    <property type="protein sequence ID" value="NMU93250.1"/>
    <property type="molecule type" value="Genomic_DNA"/>
</dbReference>
<dbReference type="AlphaFoldDB" id="A0A848NQR8"/>
<sequence length="149" mass="17240">MNGIDKIKYLLPRLYGSLCSDKKWSDMDWCVNYKQDLNEELRRETANLQVWINILNEALQEKDLVAAMVSIVRVRVYLLSLYGFFHNIVEDVDRVNSIIPRLSDVVVASEVSSVFNSSDDFFSNGLNFNLMKKIMSSLIFLSDGERRFS</sequence>